<protein>
    <submittedName>
        <fullName evidence="4">TBC1 domain family member 25-like</fullName>
    </submittedName>
</protein>
<gene>
    <name evidence="4" type="ORF">HHUSO_G35238</name>
</gene>
<evidence type="ECO:0000256" key="2">
    <source>
        <dbReference type="SAM" id="MobiDB-lite"/>
    </source>
</evidence>
<feature type="domain" description="Rab-GAP TBC" evidence="3">
    <location>
        <begin position="201"/>
        <end position="407"/>
    </location>
</feature>
<feature type="region of interest" description="Disordered" evidence="2">
    <location>
        <begin position="836"/>
        <end position="912"/>
    </location>
</feature>
<feature type="compositionally biased region" description="Polar residues" evidence="2">
    <location>
        <begin position="950"/>
        <end position="999"/>
    </location>
</feature>
<name>A0ABR0Y4C2_HUSHU</name>
<feature type="region of interest" description="Disordered" evidence="2">
    <location>
        <begin position="1093"/>
        <end position="1114"/>
    </location>
</feature>
<feature type="compositionally biased region" description="Basic and acidic residues" evidence="2">
    <location>
        <begin position="454"/>
        <end position="472"/>
    </location>
</feature>
<accession>A0ABR0Y4C2</accession>
<sequence length="1114" mass="126160">MAAEEVREVVRVRVKKCDGFQQPELRSFAVDPQITSLDVLQHILIRAFDLNEKRNFGISYLSRDRQGVELYLSLLSDWDLDAAFLSASKPYLQLKIDIKPAEDSPLLEDWDIISPKDVIGTDLLPGERKSLAAAALPFTQSLLSQVGRTLSRVQQALSWSYGEDVKPFKPPLSDAEFHSYLNHQGQLTRPEDLRLRIYHGGVEPSLRKVVWRYLLNVYPDGLTGQERMDYMKRKTREYEQLKGQWSQRASPEDLEFIRGNVLKDVLRTDRTHPYYAGSEDSPHLTALTDLLTTYAITHPQVSYCQGMSDLASPILAVMDNEAHAFICFCGLMKRLEGNFRPDGSLMSLKFQHLKLLLRHSDPEFYAYLVSRGADDLFFCYRWLLLELKREFAFEDALRMLEVTWSSLPPDPPETEVELLGPALEEGERERQESGEERRERHMVRPTVQGEGEEREGLREGRELRKERRERHLLSSTSQGEGDREERRERREKHMQRPTTHGEGEERKSGETSDGDERENTGEERMERGKDESGEEWRKKHLFRLADQGDRDGDRWEERERYERVMLRPTTPVEGEESEREGRAETLRLRPASQHEREEGGGEREERKEGTITGDSRERMLRPYQDEEERERQRKGESELVEKERRHTERPNTQGEGGGEGRCEPRPNTQDGREENESGVRIEIEARVKEGREGLRWNNRGVREGGGDPEENPSEDAERAGIIGSEEHKPSLKENPSAELDWGIPRPVEDSFVVKAEGGRQASTGEGLLIEEQNKAVGEGEVGHSVLPLTPLGKQSSFGEYKYYSACNESFDLEEKTNLKNLNNVINLINVLNSRVDETSQTPSPSVLSRHPTEESEGELGEGEREPLIKLPNQPPASHPLPVSNVSRRTTSPSGRVGSPSLPNGKPASPLLANGKLASPLLANGKVGSPCLCGDRERGERPVSPCLPNWRTASFSLPNRKSPSAPTGRRNSTYSPPSSSPCLSNRLPSPSLPNKTSTPATPEGQVWGVAQKEDKQPPVSLPPPQEFGKGNPFMLFLCLSILLEHRDHIVKNGLDYNELAMHFDRLVRKHNLNRVLHRAKALFADYLHSEVWDSEEGDEASSDSPAPQSPSQPFS</sequence>
<organism evidence="4 5">
    <name type="scientific">Huso huso</name>
    <name type="common">Beluga</name>
    <name type="synonym">Acipenser huso</name>
    <dbReference type="NCBI Taxonomy" id="61971"/>
    <lineage>
        <taxon>Eukaryota</taxon>
        <taxon>Metazoa</taxon>
        <taxon>Chordata</taxon>
        <taxon>Craniata</taxon>
        <taxon>Vertebrata</taxon>
        <taxon>Euteleostomi</taxon>
        <taxon>Actinopterygii</taxon>
        <taxon>Chondrostei</taxon>
        <taxon>Acipenseriformes</taxon>
        <taxon>Acipenseridae</taxon>
        <taxon>Huso</taxon>
    </lineage>
</organism>
<feature type="compositionally biased region" description="Low complexity" evidence="2">
    <location>
        <begin position="1101"/>
        <end position="1114"/>
    </location>
</feature>
<proteinExistence type="predicted"/>
<dbReference type="SUPFAM" id="SSF47923">
    <property type="entry name" value="Ypt/Rab-GAP domain of gyp1p"/>
    <property type="match status" value="2"/>
</dbReference>
<feature type="compositionally biased region" description="Basic and acidic residues" evidence="2">
    <location>
        <begin position="546"/>
        <end position="565"/>
    </location>
</feature>
<keyword evidence="1" id="KW-0343">GTPase activation</keyword>
<feature type="compositionally biased region" description="Basic and acidic residues" evidence="2">
    <location>
        <begin position="658"/>
        <end position="705"/>
    </location>
</feature>
<feature type="compositionally biased region" description="Polar residues" evidence="2">
    <location>
        <begin position="883"/>
        <end position="893"/>
    </location>
</feature>
<feature type="compositionally biased region" description="Basic and acidic residues" evidence="2">
    <location>
        <begin position="425"/>
        <end position="439"/>
    </location>
</feature>
<feature type="region of interest" description="Disordered" evidence="2">
    <location>
        <begin position="934"/>
        <end position="1002"/>
    </location>
</feature>
<comment type="caution">
    <text evidence="4">The sequence shown here is derived from an EMBL/GenBank/DDBJ whole genome shotgun (WGS) entry which is preliminary data.</text>
</comment>
<dbReference type="InterPro" id="IPR035969">
    <property type="entry name" value="Rab-GAP_TBC_sf"/>
</dbReference>
<dbReference type="SMART" id="SM00164">
    <property type="entry name" value="TBC"/>
    <property type="match status" value="1"/>
</dbReference>
<feature type="compositionally biased region" description="Basic and acidic residues" evidence="2">
    <location>
        <begin position="499"/>
        <end position="510"/>
    </location>
</feature>
<dbReference type="PROSITE" id="PS50086">
    <property type="entry name" value="TBC_RABGAP"/>
    <property type="match status" value="1"/>
</dbReference>
<dbReference type="PANTHER" id="PTHR22957:SF333">
    <property type="entry name" value="TBC1 DOMAIN FAMILY MEMBER 25"/>
    <property type="match status" value="1"/>
</dbReference>
<dbReference type="Pfam" id="PF00566">
    <property type="entry name" value="RabGAP-TBC"/>
    <property type="match status" value="1"/>
</dbReference>
<keyword evidence="5" id="KW-1185">Reference proteome</keyword>
<reference evidence="4 5" key="1">
    <citation type="submission" date="2021-05" db="EMBL/GenBank/DDBJ databases">
        <authorList>
            <person name="Zahm M."/>
            <person name="Klopp C."/>
            <person name="Cabau C."/>
            <person name="Kuhl H."/>
            <person name="Suciu R."/>
            <person name="Ciorpac M."/>
            <person name="Holostenco D."/>
            <person name="Gessner J."/>
            <person name="Wuertz S."/>
            <person name="Hohne C."/>
            <person name="Stock M."/>
            <person name="Gislard M."/>
            <person name="Lluch J."/>
            <person name="Milhes M."/>
            <person name="Lampietro C."/>
            <person name="Lopez Roques C."/>
            <person name="Donnadieu C."/>
            <person name="Du K."/>
            <person name="Schartl M."/>
            <person name="Guiguen Y."/>
        </authorList>
    </citation>
    <scope>NUCLEOTIDE SEQUENCE [LARGE SCALE GENOMIC DNA]</scope>
    <source>
        <strain evidence="4">Hh-F2</strain>
        <tissue evidence="4">Blood</tissue>
    </source>
</reference>
<evidence type="ECO:0000256" key="1">
    <source>
        <dbReference type="ARBA" id="ARBA00022468"/>
    </source>
</evidence>
<dbReference type="InterPro" id="IPR000195">
    <property type="entry name" value="Rab-GAP-TBC_dom"/>
</dbReference>
<evidence type="ECO:0000313" key="4">
    <source>
        <dbReference type="EMBL" id="KAK6467248.1"/>
    </source>
</evidence>
<feature type="compositionally biased region" description="Basic and acidic residues" evidence="2">
    <location>
        <begin position="579"/>
        <end position="649"/>
    </location>
</feature>
<dbReference type="EMBL" id="JAHFZB010000050">
    <property type="protein sequence ID" value="KAK6467248.1"/>
    <property type="molecule type" value="Genomic_DNA"/>
</dbReference>
<evidence type="ECO:0000313" key="5">
    <source>
        <dbReference type="Proteomes" id="UP001369086"/>
    </source>
</evidence>
<dbReference type="Proteomes" id="UP001369086">
    <property type="component" value="Unassembled WGS sequence"/>
</dbReference>
<feature type="region of interest" description="Disordered" evidence="2">
    <location>
        <begin position="404"/>
        <end position="743"/>
    </location>
</feature>
<dbReference type="PANTHER" id="PTHR22957">
    <property type="entry name" value="TBC1 DOMAIN FAMILY MEMBER GTPASE-ACTIVATING PROTEIN"/>
    <property type="match status" value="1"/>
</dbReference>
<feature type="compositionally biased region" description="Basic and acidic residues" evidence="2">
    <location>
        <begin position="517"/>
        <end position="537"/>
    </location>
</feature>
<dbReference type="Gene3D" id="1.10.8.270">
    <property type="entry name" value="putative rabgap domain of human tbc1 domain family member 14 like domains"/>
    <property type="match status" value="1"/>
</dbReference>
<evidence type="ECO:0000259" key="3">
    <source>
        <dbReference type="PROSITE" id="PS50086"/>
    </source>
</evidence>
<dbReference type="Gene3D" id="1.10.472.80">
    <property type="entry name" value="Ypt/Rab-GAP domain of gyp1p, domain 3"/>
    <property type="match status" value="1"/>
</dbReference>